<dbReference type="EMBL" id="JAVGVR010000001">
    <property type="protein sequence ID" value="MDQ6599823.1"/>
    <property type="molecule type" value="Genomic_DNA"/>
</dbReference>
<feature type="region of interest" description="Disordered" evidence="1">
    <location>
        <begin position="157"/>
        <end position="262"/>
    </location>
</feature>
<proteinExistence type="predicted"/>
<feature type="transmembrane region" description="Helical" evidence="2">
    <location>
        <begin position="16"/>
        <end position="38"/>
    </location>
</feature>
<accession>A0AA90R9T5</accession>
<keyword evidence="2" id="KW-0812">Transmembrane</keyword>
<keyword evidence="4" id="KW-1185">Reference proteome</keyword>
<protein>
    <submittedName>
        <fullName evidence="3">PilN domain-containing protein</fullName>
    </submittedName>
</protein>
<dbReference type="AlphaFoldDB" id="A0AA90R9T5"/>
<evidence type="ECO:0000313" key="4">
    <source>
        <dbReference type="Proteomes" id="UP001178888"/>
    </source>
</evidence>
<dbReference type="InterPro" id="IPR007813">
    <property type="entry name" value="PilN"/>
</dbReference>
<keyword evidence="2" id="KW-1133">Transmembrane helix</keyword>
<comment type="caution">
    <text evidence="3">The sequence shown here is derived from an EMBL/GenBank/DDBJ whole genome shotgun (WGS) entry which is preliminary data.</text>
</comment>
<reference evidence="3" key="1">
    <citation type="submission" date="2023-08" db="EMBL/GenBank/DDBJ databases">
        <title>Nitrogen cycling bacteria in agricultural field soils.</title>
        <authorList>
            <person name="Jang J."/>
        </authorList>
    </citation>
    <scope>NUCLEOTIDE SEQUENCE</scope>
    <source>
        <strain evidence="3">PS3-36</strain>
    </source>
</reference>
<evidence type="ECO:0000256" key="1">
    <source>
        <dbReference type="SAM" id="MobiDB-lite"/>
    </source>
</evidence>
<dbReference type="RefSeq" id="WP_308913907.1">
    <property type="nucleotide sequence ID" value="NZ_JAVGVR010000001.1"/>
</dbReference>
<feature type="compositionally biased region" description="Low complexity" evidence="1">
    <location>
        <begin position="234"/>
        <end position="258"/>
    </location>
</feature>
<evidence type="ECO:0000313" key="3">
    <source>
        <dbReference type="EMBL" id="MDQ6599823.1"/>
    </source>
</evidence>
<sequence length="298" mass="32410">MLVEINLLPKKEPKKINLIIALGSGPALFLLIGGFYLWQINSTKSDVADVDRQISMTQKIAEQQQQKTDSAESTNSVSQLKGAIEWANNYPIHTIPVMKHLNSLLPERGFIQSFSYTEAGTVTLTVQFDSAREAAYFLDSLNESKWIEEANLNSLSTTETNTADTTAVSNNQTNTTSTSASTNIQNTATTSTNNQTNTTSNPSNDTDQSNNSGTTNNNSSQPTKNSNDSNSKATNQTGNTTSSSSPNSSSSTLNSTNNKKVKKYLPRYTGQFEIKLNKDNIKEILNKGKKDQEGVTGS</sequence>
<keyword evidence="2" id="KW-0472">Membrane</keyword>
<gene>
    <name evidence="3" type="ORF">RCG21_26350</name>
</gene>
<name>A0AA90R9T5_9BACI</name>
<dbReference type="Pfam" id="PF05137">
    <property type="entry name" value="PilN"/>
    <property type="match status" value="1"/>
</dbReference>
<dbReference type="Proteomes" id="UP001178888">
    <property type="component" value="Unassembled WGS sequence"/>
</dbReference>
<feature type="compositionally biased region" description="Polar residues" evidence="1">
    <location>
        <begin position="222"/>
        <end position="233"/>
    </location>
</feature>
<organism evidence="3 4">
    <name type="scientific">Bacillus salipaludis</name>
    <dbReference type="NCBI Taxonomy" id="2547811"/>
    <lineage>
        <taxon>Bacteria</taxon>
        <taxon>Bacillati</taxon>
        <taxon>Bacillota</taxon>
        <taxon>Bacilli</taxon>
        <taxon>Bacillales</taxon>
        <taxon>Bacillaceae</taxon>
        <taxon>Bacillus</taxon>
    </lineage>
</organism>
<evidence type="ECO:0000256" key="2">
    <source>
        <dbReference type="SAM" id="Phobius"/>
    </source>
</evidence>
<feature type="compositionally biased region" description="Low complexity" evidence="1">
    <location>
        <begin position="157"/>
        <end position="221"/>
    </location>
</feature>